<reference evidence="8 9" key="1">
    <citation type="journal article" date="2011" name="Stand. Genomic Sci.">
        <title>Complete genome sequence of Desulfobulbus propionicus type strain (1pr3).</title>
        <authorList>
            <person name="Pagani I."/>
            <person name="Lapidus A."/>
            <person name="Nolan M."/>
            <person name="Lucas S."/>
            <person name="Hammon N."/>
            <person name="Deshpande S."/>
            <person name="Cheng J.F."/>
            <person name="Chertkov O."/>
            <person name="Davenport K."/>
            <person name="Tapia R."/>
            <person name="Han C."/>
            <person name="Goodwin L."/>
            <person name="Pitluck S."/>
            <person name="Liolios K."/>
            <person name="Mavromatis K."/>
            <person name="Ivanova N."/>
            <person name="Mikhailova N."/>
            <person name="Pati A."/>
            <person name="Chen A."/>
            <person name="Palaniappan K."/>
            <person name="Land M."/>
            <person name="Hauser L."/>
            <person name="Chang Y.J."/>
            <person name="Jeffries C.D."/>
            <person name="Detter J.C."/>
            <person name="Brambilla E."/>
            <person name="Kannan K.P."/>
            <person name="Djao O.D."/>
            <person name="Rohde M."/>
            <person name="Pukall R."/>
            <person name="Spring S."/>
            <person name="Goker M."/>
            <person name="Sikorski J."/>
            <person name="Woyke T."/>
            <person name="Bristow J."/>
            <person name="Eisen J.A."/>
            <person name="Markowitz V."/>
            <person name="Hugenholtz P."/>
            <person name="Kyrpides N.C."/>
            <person name="Klenk H.P."/>
        </authorList>
    </citation>
    <scope>NUCLEOTIDE SEQUENCE [LARGE SCALE GENOMIC DNA]</scope>
    <source>
        <strain evidence="9">ATCC 33891 / DSM 2032 / 1pr3</strain>
    </source>
</reference>
<gene>
    <name evidence="6" type="primary">pyrE</name>
    <name evidence="8" type="ordered locus">Despr_1318</name>
</gene>
<dbReference type="GO" id="GO:0000287">
    <property type="term" value="F:magnesium ion binding"/>
    <property type="evidence" value="ECO:0007669"/>
    <property type="project" value="UniProtKB-UniRule"/>
</dbReference>
<proteinExistence type="inferred from homology"/>
<keyword evidence="3 6" id="KW-0328">Glycosyltransferase</keyword>
<comment type="cofactor">
    <cofactor evidence="6">
        <name>Mg(2+)</name>
        <dbReference type="ChEBI" id="CHEBI:18420"/>
    </cofactor>
</comment>
<feature type="binding site" evidence="6">
    <location>
        <position position="101"/>
    </location>
    <ligand>
        <name>5-phospho-alpha-D-ribose 1-diphosphate</name>
        <dbReference type="ChEBI" id="CHEBI:58017"/>
        <note>ligand shared between dimeric partners</note>
    </ligand>
</feature>
<organism evidence="8 9">
    <name type="scientific">Desulfobulbus propionicus (strain ATCC 33891 / DSM 2032 / VKM B-1956 / 1pr3)</name>
    <dbReference type="NCBI Taxonomy" id="577650"/>
    <lineage>
        <taxon>Bacteria</taxon>
        <taxon>Pseudomonadati</taxon>
        <taxon>Thermodesulfobacteriota</taxon>
        <taxon>Desulfobulbia</taxon>
        <taxon>Desulfobulbales</taxon>
        <taxon>Desulfobulbaceae</taxon>
        <taxon>Desulfobulbus</taxon>
    </lineage>
</organism>
<protein>
    <recommendedName>
        <fullName evidence="2 6">Orotate phosphoribosyltransferase</fullName>
        <shortName evidence="6">OPRT</shortName>
        <shortName evidence="6">OPRTase</shortName>
        <ecNumber evidence="2 6">2.4.2.10</ecNumber>
    </recommendedName>
</protein>
<feature type="binding site" evidence="6">
    <location>
        <position position="157"/>
    </location>
    <ligand>
        <name>orotate</name>
        <dbReference type="ChEBI" id="CHEBI:30839"/>
    </ligand>
</feature>
<evidence type="ECO:0000256" key="4">
    <source>
        <dbReference type="ARBA" id="ARBA00022679"/>
    </source>
</evidence>
<keyword evidence="9" id="KW-1185">Reference proteome</keyword>
<dbReference type="InterPro" id="IPR023031">
    <property type="entry name" value="OPRT"/>
</dbReference>
<dbReference type="Gene3D" id="3.40.50.2020">
    <property type="match status" value="1"/>
</dbReference>
<comment type="caution">
    <text evidence="6">Lacks conserved residue(s) required for the propagation of feature annotation.</text>
</comment>
<name>A0A7U4DNY2_DESPD</name>
<evidence type="ECO:0000259" key="7">
    <source>
        <dbReference type="Pfam" id="PF00156"/>
    </source>
</evidence>
<keyword evidence="4 6" id="KW-0808">Transferase</keyword>
<sequence length="188" mass="20265">MDERQRLKELLLEKSYRQGTFTLTSGKTSDFYVDGKQTTLDAEGGYLCGRLLFQLIRQHPEPIMGVGGMTLGADPLVTAVSVVSYLEQSPLPAFIVRKEAKGHGTGNFIEGKSNLVPGGLVALVEDVVTTGGTLLKVIERVENEGFRVGLVATIVDRQEGGAEVLAAKGYPLKAVFTREQLIGKGKQT</sequence>
<evidence type="ECO:0000256" key="1">
    <source>
        <dbReference type="ARBA" id="ARBA00004889"/>
    </source>
</evidence>
<keyword evidence="6" id="KW-0460">Magnesium</keyword>
<dbReference type="InterPro" id="IPR004467">
    <property type="entry name" value="Or_phspho_trans_dom"/>
</dbReference>
<evidence type="ECO:0000256" key="5">
    <source>
        <dbReference type="ARBA" id="ARBA00022975"/>
    </source>
</evidence>
<dbReference type="RefSeq" id="WP_015724024.1">
    <property type="nucleotide sequence ID" value="NC_014972.1"/>
</dbReference>
<evidence type="ECO:0000256" key="6">
    <source>
        <dbReference type="HAMAP-Rule" id="MF_01208"/>
    </source>
</evidence>
<keyword evidence="5 6" id="KW-0665">Pyrimidine biosynthesis</keyword>
<feature type="binding site" description="in other chain" evidence="6">
    <location>
        <begin position="125"/>
        <end position="133"/>
    </location>
    <ligand>
        <name>5-phospho-alpha-D-ribose 1-diphosphate</name>
        <dbReference type="ChEBI" id="CHEBI:58017"/>
        <note>ligand shared between dimeric partners</note>
    </ligand>
</feature>
<evidence type="ECO:0000256" key="2">
    <source>
        <dbReference type="ARBA" id="ARBA00011971"/>
    </source>
</evidence>
<comment type="similarity">
    <text evidence="6">Belongs to the purine/pyrimidine phosphoribosyltransferase family. PyrE subfamily.</text>
</comment>
<dbReference type="Pfam" id="PF00156">
    <property type="entry name" value="Pribosyltran"/>
    <property type="match status" value="1"/>
</dbReference>
<dbReference type="GO" id="GO:0019856">
    <property type="term" value="P:pyrimidine nucleobase biosynthetic process"/>
    <property type="evidence" value="ECO:0007669"/>
    <property type="project" value="TreeGrafter"/>
</dbReference>
<evidence type="ECO:0000313" key="9">
    <source>
        <dbReference type="Proteomes" id="UP000006365"/>
    </source>
</evidence>
<dbReference type="KEGG" id="dpr:Despr_1318"/>
<feature type="binding site" evidence="6">
    <location>
        <position position="103"/>
    </location>
    <ligand>
        <name>5-phospho-alpha-D-ribose 1-diphosphate</name>
        <dbReference type="ChEBI" id="CHEBI:58017"/>
        <note>ligand shared between dimeric partners</note>
    </ligand>
</feature>
<feature type="domain" description="Phosphoribosyltransferase" evidence="7">
    <location>
        <begin position="76"/>
        <end position="164"/>
    </location>
</feature>
<dbReference type="GO" id="GO:0044205">
    <property type="term" value="P:'de novo' UMP biosynthetic process"/>
    <property type="evidence" value="ECO:0007669"/>
    <property type="project" value="UniProtKB-UniRule"/>
</dbReference>
<evidence type="ECO:0000256" key="3">
    <source>
        <dbReference type="ARBA" id="ARBA00022676"/>
    </source>
</evidence>
<dbReference type="InterPro" id="IPR000836">
    <property type="entry name" value="PRTase_dom"/>
</dbReference>
<dbReference type="HAMAP" id="MF_01208">
    <property type="entry name" value="PyrE"/>
    <property type="match status" value="1"/>
</dbReference>
<evidence type="ECO:0000313" key="8">
    <source>
        <dbReference type="EMBL" id="ADW17482.1"/>
    </source>
</evidence>
<dbReference type="AlphaFoldDB" id="A0A7U4DNY2"/>
<feature type="binding site" evidence="6">
    <location>
        <position position="97"/>
    </location>
    <ligand>
        <name>5-phospho-alpha-D-ribose 1-diphosphate</name>
        <dbReference type="ChEBI" id="CHEBI:58017"/>
        <note>ligand shared between dimeric partners</note>
    </ligand>
</feature>
<dbReference type="UniPathway" id="UPA00070">
    <property type="reaction ID" value="UER00119"/>
</dbReference>
<accession>A0A7U4DNY2</accession>
<dbReference type="Proteomes" id="UP000006365">
    <property type="component" value="Chromosome"/>
</dbReference>
<feature type="binding site" description="in other chain" evidence="6">
    <location>
        <position position="98"/>
    </location>
    <ligand>
        <name>5-phospho-alpha-D-ribose 1-diphosphate</name>
        <dbReference type="ChEBI" id="CHEBI:58017"/>
        <note>ligand shared between dimeric partners</note>
    </ligand>
</feature>
<dbReference type="EMBL" id="CP002364">
    <property type="protein sequence ID" value="ADW17482.1"/>
    <property type="molecule type" value="Genomic_DNA"/>
</dbReference>
<comment type="function">
    <text evidence="6">Catalyzes the transfer of a ribosyl phosphate group from 5-phosphoribose 1-diphosphate to orotate, leading to the formation of orotidine monophosphate (OMP).</text>
</comment>
<dbReference type="PANTHER" id="PTHR19278">
    <property type="entry name" value="OROTATE PHOSPHORIBOSYLTRANSFERASE"/>
    <property type="match status" value="1"/>
</dbReference>
<dbReference type="CDD" id="cd06223">
    <property type="entry name" value="PRTases_typeI"/>
    <property type="match status" value="1"/>
</dbReference>
<comment type="subunit">
    <text evidence="6">Homodimer.</text>
</comment>
<dbReference type="NCBIfam" id="TIGR00336">
    <property type="entry name" value="pyrE"/>
    <property type="match status" value="1"/>
</dbReference>
<feature type="binding site" evidence="6">
    <location>
        <position position="129"/>
    </location>
    <ligand>
        <name>orotate</name>
        <dbReference type="ChEBI" id="CHEBI:30839"/>
    </ligand>
</feature>
<dbReference type="SUPFAM" id="SSF53271">
    <property type="entry name" value="PRTase-like"/>
    <property type="match status" value="1"/>
</dbReference>
<dbReference type="GO" id="GO:0004588">
    <property type="term" value="F:orotate phosphoribosyltransferase activity"/>
    <property type="evidence" value="ECO:0007669"/>
    <property type="project" value="UniProtKB-UniRule"/>
</dbReference>
<comment type="catalytic activity">
    <reaction evidence="6">
        <text>orotidine 5'-phosphate + diphosphate = orotate + 5-phospho-alpha-D-ribose 1-diphosphate</text>
        <dbReference type="Rhea" id="RHEA:10380"/>
        <dbReference type="ChEBI" id="CHEBI:30839"/>
        <dbReference type="ChEBI" id="CHEBI:33019"/>
        <dbReference type="ChEBI" id="CHEBI:57538"/>
        <dbReference type="ChEBI" id="CHEBI:58017"/>
        <dbReference type="EC" id="2.4.2.10"/>
    </reaction>
</comment>
<dbReference type="EC" id="2.4.2.10" evidence="2 6"/>
<dbReference type="InterPro" id="IPR029057">
    <property type="entry name" value="PRTase-like"/>
</dbReference>
<comment type="pathway">
    <text evidence="1 6">Pyrimidine metabolism; UMP biosynthesis via de novo pathway; UMP from orotate: step 1/2.</text>
</comment>
<dbReference type="PANTHER" id="PTHR19278:SF9">
    <property type="entry name" value="URIDINE 5'-MONOPHOSPHATE SYNTHASE"/>
    <property type="match status" value="1"/>
</dbReference>